<dbReference type="InterPro" id="IPR001906">
    <property type="entry name" value="Terpene_synth_N"/>
</dbReference>
<proteinExistence type="evidence at transcript level"/>
<name>A0A3G2LEE4_PAESU</name>
<dbReference type="Pfam" id="PF03936">
    <property type="entry name" value="Terpene_synth_C"/>
    <property type="match status" value="1"/>
</dbReference>
<evidence type="ECO:0000256" key="2">
    <source>
        <dbReference type="ARBA" id="ARBA00022723"/>
    </source>
</evidence>
<sequence length="793" mass="90051">MYLSNPSNLVLHHKPHRCVPASISAALLDSGLKIVAEANTGHLSFEGTKERIKKMFDRIELSVSSYDTAWVAMVPSSESPLAPCFPECVNWVLNNQLHDGSWGFPQRHPLLIKDGLSSTLACVLALKRWGVGEEQMNKGIHFIESNVSSAKDEKQHSPIGFDIIFPGMVTYAKDLNLNLPLPPADVESMLRKRDLELQRGPGSKSEGMNAYLAYVSEGMGQLQDWEMVMKHQRKNGSLFNSPSTTAAALIHSQNAGCLSYLHSLLNTYPNAVPTIYPLDVYTRLCMIDDLIRLGIDRHFKKEIRNVLDETYRCWLQREEELFLDITTCAMAFRILRVYGYSVSSGPLNQFEEACHYFDSFEGHLKDTGPVLELFRASQIMIYPDESALEKTHSWSSHFLRQGLSSGSINSNRLGKYFGQQGDDALKFPYYANLERLENRRYMEHYDVGNTRILKTSYSSLNFGNGDFLRLAVEDFNLCQSIHCKELKHLGRWIVENKLDKLKFARQKLAYCYFSAAATLFPPEASDARISWAKNGILTTVVDDFFDVGGSEEELVNLIKLVEKWDVNIGTDCCSEQVEIIFSALHSTICEIGDKAFKWQARNVMSHVKEIWLNLLKSMMKEADWTKDKTVPTIDEYITNAYVSFALGPIVLPALYLVGPKLTEEDVKNPEFPNLFKLMSTCGRLLNDIRGFERESKEGKLNAVSLYMIHGKGTITEEEAVEELKSIIESSRRELLRLVLQEKESMVPRACKDLFWKMCKVVHLFYMKDDGFTSHEMINAANAVLQESIVLKDF</sequence>
<dbReference type="InterPro" id="IPR005630">
    <property type="entry name" value="Terpene_synthase_metal-bd"/>
</dbReference>
<dbReference type="AlphaFoldDB" id="A0A3G2LEE4"/>
<feature type="domain" description="Terpene synthase N-terminal" evidence="5">
    <location>
        <begin position="224"/>
        <end position="407"/>
    </location>
</feature>
<keyword evidence="3" id="KW-0460">Magnesium</keyword>
<dbReference type="SFLD" id="SFLDG01014">
    <property type="entry name" value="Terpene_Cyclase_Like_1_N-term"/>
    <property type="match status" value="1"/>
</dbReference>
<dbReference type="GO" id="GO:0009686">
    <property type="term" value="P:gibberellin biosynthetic process"/>
    <property type="evidence" value="ECO:0007669"/>
    <property type="project" value="TreeGrafter"/>
</dbReference>
<dbReference type="Pfam" id="PF01397">
    <property type="entry name" value="Terpene_synth"/>
    <property type="match status" value="1"/>
</dbReference>
<evidence type="ECO:0000313" key="7">
    <source>
        <dbReference type="EMBL" id="AYN70610.1"/>
    </source>
</evidence>
<gene>
    <name evidence="7" type="primary">KS</name>
</gene>
<dbReference type="FunFam" id="1.10.600.10:FF:000005">
    <property type="entry name" value="Ent-kaur-16-ene synthase, chloroplastic"/>
    <property type="match status" value="1"/>
</dbReference>
<evidence type="ECO:0000256" key="4">
    <source>
        <dbReference type="ARBA" id="ARBA00023239"/>
    </source>
</evidence>
<dbReference type="InterPro" id="IPR050148">
    <property type="entry name" value="Terpene_synthase-like"/>
</dbReference>
<dbReference type="Gene3D" id="1.50.10.160">
    <property type="match status" value="1"/>
</dbReference>
<dbReference type="Gene3D" id="1.10.600.10">
    <property type="entry name" value="Farnesyl Diphosphate Synthase"/>
    <property type="match status" value="1"/>
</dbReference>
<accession>A0A3G2LEE4</accession>
<keyword evidence="4" id="KW-0456">Lyase</keyword>
<feature type="domain" description="Terpene synthase metal-binding" evidence="6">
    <location>
        <begin position="497"/>
        <end position="732"/>
    </location>
</feature>
<dbReference type="SUPFAM" id="SSF48576">
    <property type="entry name" value="Terpenoid synthases"/>
    <property type="match status" value="1"/>
</dbReference>
<organism evidence="7">
    <name type="scientific">Paeonia suffruticosa</name>
    <name type="common">Tree peony</name>
    <name type="synonym">Paeonia moutan</name>
    <dbReference type="NCBI Taxonomy" id="45171"/>
    <lineage>
        <taxon>Eukaryota</taxon>
        <taxon>Viridiplantae</taxon>
        <taxon>Streptophyta</taxon>
        <taxon>Embryophyta</taxon>
        <taxon>Tracheophyta</taxon>
        <taxon>Spermatophyta</taxon>
        <taxon>Magnoliopsida</taxon>
        <taxon>eudicotyledons</taxon>
        <taxon>Gunneridae</taxon>
        <taxon>Pentapetalae</taxon>
        <taxon>Saxifragales</taxon>
        <taxon>Paeoniaceae</taxon>
        <taxon>Paeonia</taxon>
    </lineage>
</organism>
<protein>
    <submittedName>
        <fullName evidence="7">Ent-kaurene synthase</fullName>
    </submittedName>
</protein>
<evidence type="ECO:0000259" key="5">
    <source>
        <dbReference type="Pfam" id="PF01397"/>
    </source>
</evidence>
<comment type="cofactor">
    <cofactor evidence="1">
        <name>Mg(2+)</name>
        <dbReference type="ChEBI" id="CHEBI:18420"/>
    </cofactor>
</comment>
<dbReference type="PANTHER" id="PTHR31739:SF3">
    <property type="entry name" value="ENT-KAUR-16-ENE SYNTHASE, CHLOROPLASTIC"/>
    <property type="match status" value="1"/>
</dbReference>
<dbReference type="Gene3D" id="1.50.10.130">
    <property type="entry name" value="Terpene synthase, N-terminal domain"/>
    <property type="match status" value="1"/>
</dbReference>
<dbReference type="FunFam" id="1.50.10.130:FF:000002">
    <property type="entry name" value="Ent-copalyl diphosphate synthase, chloroplastic"/>
    <property type="match status" value="1"/>
</dbReference>
<dbReference type="SFLD" id="SFLDG01019">
    <property type="entry name" value="Terpene_Cyclase_Like_1_C_Termi"/>
    <property type="match status" value="1"/>
</dbReference>
<evidence type="ECO:0000256" key="1">
    <source>
        <dbReference type="ARBA" id="ARBA00001946"/>
    </source>
</evidence>
<dbReference type="InterPro" id="IPR036965">
    <property type="entry name" value="Terpene_synth_N_sf"/>
</dbReference>
<dbReference type="FunFam" id="1.50.10.160:FF:000002">
    <property type="entry name" value="cis-abienol synthase, chloroplastic"/>
    <property type="match status" value="1"/>
</dbReference>
<evidence type="ECO:0000256" key="3">
    <source>
        <dbReference type="ARBA" id="ARBA00022842"/>
    </source>
</evidence>
<keyword evidence="2" id="KW-0479">Metal-binding</keyword>
<dbReference type="SUPFAM" id="SSF48239">
    <property type="entry name" value="Terpenoid cyclases/Protein prenyltransferases"/>
    <property type="match status" value="2"/>
</dbReference>
<dbReference type="GO" id="GO:0010333">
    <property type="term" value="F:terpene synthase activity"/>
    <property type="evidence" value="ECO:0007669"/>
    <property type="project" value="InterPro"/>
</dbReference>
<dbReference type="InterPro" id="IPR008930">
    <property type="entry name" value="Terpenoid_cyclase/PrenylTrfase"/>
</dbReference>
<dbReference type="CDD" id="cd00684">
    <property type="entry name" value="Terpene_cyclase_plant_C1"/>
    <property type="match status" value="1"/>
</dbReference>
<dbReference type="InterPro" id="IPR044814">
    <property type="entry name" value="Terpene_cyclase_plant_C1"/>
</dbReference>
<dbReference type="PANTHER" id="PTHR31739">
    <property type="entry name" value="ENT-COPALYL DIPHOSPHATE SYNTHASE, CHLOROPLASTIC"/>
    <property type="match status" value="1"/>
</dbReference>
<reference evidence="7" key="1">
    <citation type="journal article" date="2018" name="Plant Physiol. Biochem.">
        <title>Elucidation of the mechanism of reflowering in tree peony (Paeonia suffruticosa) 'Zi Luo Lan' by defoliation and gibberellic acid application.</title>
        <authorList>
            <person name="Xue J."/>
            <person name="Li T."/>
            <person name="Wang S."/>
            <person name="Xue Y."/>
            <person name="Hu F."/>
            <person name="Zhang X."/>
        </authorList>
    </citation>
    <scope>NUCLEOTIDE SEQUENCE</scope>
</reference>
<dbReference type="SMR" id="A0A3G2LEE4"/>
<evidence type="ECO:0000259" key="6">
    <source>
        <dbReference type="Pfam" id="PF03936"/>
    </source>
</evidence>
<dbReference type="GO" id="GO:0000287">
    <property type="term" value="F:magnesium ion binding"/>
    <property type="evidence" value="ECO:0007669"/>
    <property type="project" value="InterPro"/>
</dbReference>
<dbReference type="GO" id="GO:0009507">
    <property type="term" value="C:chloroplast"/>
    <property type="evidence" value="ECO:0007669"/>
    <property type="project" value="TreeGrafter"/>
</dbReference>
<dbReference type="InterPro" id="IPR034741">
    <property type="entry name" value="Terpene_cyclase-like_1_C"/>
</dbReference>
<dbReference type="SFLD" id="SFLDS00005">
    <property type="entry name" value="Isoprenoid_Synthase_Type_I"/>
    <property type="match status" value="1"/>
</dbReference>
<dbReference type="EMBL" id="MH546117">
    <property type="protein sequence ID" value="AYN70610.1"/>
    <property type="molecule type" value="mRNA"/>
</dbReference>
<dbReference type="InterPro" id="IPR008949">
    <property type="entry name" value="Isoprenoid_synthase_dom_sf"/>
</dbReference>